<gene>
    <name evidence="1" type="ORF">OXD698_LOCUS23971</name>
</gene>
<sequence length="124" mass="13707">YVGHHGEINIDQAHRGYTLASDTNGYLSINPLYMKLVPTDGYFSGQLGYGYRSFEAFIDAVADLNAKKVDMNTCDIKLATIGTTLQETAILEAGRISLDNLSTMVEIIYENDTSLIPLELKLLK</sequence>
<name>A0A819HCN1_9BILA</name>
<protein>
    <submittedName>
        <fullName evidence="1">Uncharacterized protein</fullName>
    </submittedName>
</protein>
<dbReference type="Proteomes" id="UP000663844">
    <property type="component" value="Unassembled WGS sequence"/>
</dbReference>
<dbReference type="EMBL" id="CAJOAZ010002169">
    <property type="protein sequence ID" value="CAF3901522.1"/>
    <property type="molecule type" value="Genomic_DNA"/>
</dbReference>
<reference evidence="1" key="1">
    <citation type="submission" date="2021-02" db="EMBL/GenBank/DDBJ databases">
        <authorList>
            <person name="Nowell W R."/>
        </authorList>
    </citation>
    <scope>NUCLEOTIDE SEQUENCE</scope>
</reference>
<feature type="non-terminal residue" evidence="1">
    <location>
        <position position="1"/>
    </location>
</feature>
<proteinExistence type="predicted"/>
<dbReference type="AlphaFoldDB" id="A0A819HCN1"/>
<evidence type="ECO:0000313" key="2">
    <source>
        <dbReference type="Proteomes" id="UP000663844"/>
    </source>
</evidence>
<evidence type="ECO:0000313" key="1">
    <source>
        <dbReference type="EMBL" id="CAF3901522.1"/>
    </source>
</evidence>
<accession>A0A819HCN1</accession>
<organism evidence="1 2">
    <name type="scientific">Adineta steineri</name>
    <dbReference type="NCBI Taxonomy" id="433720"/>
    <lineage>
        <taxon>Eukaryota</taxon>
        <taxon>Metazoa</taxon>
        <taxon>Spiralia</taxon>
        <taxon>Gnathifera</taxon>
        <taxon>Rotifera</taxon>
        <taxon>Eurotatoria</taxon>
        <taxon>Bdelloidea</taxon>
        <taxon>Adinetida</taxon>
        <taxon>Adinetidae</taxon>
        <taxon>Adineta</taxon>
    </lineage>
</organism>
<comment type="caution">
    <text evidence="1">The sequence shown here is derived from an EMBL/GenBank/DDBJ whole genome shotgun (WGS) entry which is preliminary data.</text>
</comment>